<sequence>MPPTNIPSASLPADAVAASSPAGIASPLVSASASDGDEDSGEGIPLSMSASTFLNHLPPDATEALQAAGRFPQDKVVVRFKPVGAAPAPRHEVCKISATQNFEAVVVFLRRMLKVQQSDSLFLYVNSAFAPSLDEVVGNLHRCFKNGQDQLVVAYSVTPAFG</sequence>
<keyword evidence="5 6" id="KW-0072">Autophagy</keyword>
<keyword evidence="6" id="KW-0653">Protein transport</keyword>
<protein>
    <recommendedName>
        <fullName evidence="2 6">Ubiquitin-like protein ATG12</fullName>
    </recommendedName>
</protein>
<dbReference type="Proteomes" id="UP001583280">
    <property type="component" value="Unassembled WGS sequence"/>
</dbReference>
<comment type="caution">
    <text evidence="7">The sequence shown here is derived from an EMBL/GenBank/DDBJ whole genome shotgun (WGS) entry which is preliminary data.</text>
</comment>
<evidence type="ECO:0000313" key="7">
    <source>
        <dbReference type="EMBL" id="KAL1889446.1"/>
    </source>
</evidence>
<gene>
    <name evidence="7" type="primary">atg12</name>
    <name evidence="7" type="ORF">Cpir12675_005781</name>
</gene>
<evidence type="ECO:0000256" key="2">
    <source>
        <dbReference type="ARBA" id="ARBA00015875"/>
    </source>
</evidence>
<organism evidence="7 8">
    <name type="scientific">Ceratocystis pirilliformis</name>
    <dbReference type="NCBI Taxonomy" id="259994"/>
    <lineage>
        <taxon>Eukaryota</taxon>
        <taxon>Fungi</taxon>
        <taxon>Dikarya</taxon>
        <taxon>Ascomycota</taxon>
        <taxon>Pezizomycotina</taxon>
        <taxon>Sordariomycetes</taxon>
        <taxon>Hypocreomycetidae</taxon>
        <taxon>Microascales</taxon>
        <taxon>Ceratocystidaceae</taxon>
        <taxon>Ceratocystis</taxon>
    </lineage>
</organism>
<name>A0ABR3YM62_9PEZI</name>
<dbReference type="CDD" id="cd01612">
    <property type="entry name" value="Ubl_ATG12"/>
    <property type="match status" value="1"/>
</dbReference>
<evidence type="ECO:0000256" key="5">
    <source>
        <dbReference type="ARBA" id="ARBA00023006"/>
    </source>
</evidence>
<keyword evidence="6" id="KW-0472">Membrane</keyword>
<dbReference type="Gene3D" id="3.10.20.90">
    <property type="entry name" value="Phosphatidylinositol 3-kinase Catalytic Subunit, Chain A, domain 1"/>
    <property type="match status" value="1"/>
</dbReference>
<dbReference type="PANTHER" id="PTHR13385:SF0">
    <property type="entry name" value="UBIQUITIN-LIKE PROTEIN ATG12"/>
    <property type="match status" value="1"/>
</dbReference>
<evidence type="ECO:0000256" key="3">
    <source>
        <dbReference type="ARBA" id="ARBA00022499"/>
    </source>
</evidence>
<evidence type="ECO:0000256" key="6">
    <source>
        <dbReference type="RuleBase" id="RU361201"/>
    </source>
</evidence>
<comment type="subunit">
    <text evidence="6">Forms a conjugate with ATG5.</text>
</comment>
<keyword evidence="6" id="KW-0813">Transport</keyword>
<accession>A0ABR3YM62</accession>
<dbReference type="EMBL" id="JAWDJO010000216">
    <property type="protein sequence ID" value="KAL1889446.1"/>
    <property type="molecule type" value="Genomic_DNA"/>
</dbReference>
<reference evidence="7 8" key="1">
    <citation type="journal article" date="2024" name="IMA Fungus">
        <title>IMA Genome - F19 : A genome assembly and annotation guide to empower mycologists, including annotated draft genome sequences of Ceratocystis pirilliformis, Diaporthe australafricana, Fusarium ophioides, Paecilomyces lecythidis, and Sporothrix stenoceras.</title>
        <authorList>
            <person name="Aylward J."/>
            <person name="Wilson A.M."/>
            <person name="Visagie C.M."/>
            <person name="Spraker J."/>
            <person name="Barnes I."/>
            <person name="Buitendag C."/>
            <person name="Ceriani C."/>
            <person name="Del Mar Angel L."/>
            <person name="du Plessis D."/>
            <person name="Fuchs T."/>
            <person name="Gasser K."/>
            <person name="Kramer D."/>
            <person name="Li W."/>
            <person name="Munsamy K."/>
            <person name="Piso A."/>
            <person name="Price J.L."/>
            <person name="Sonnekus B."/>
            <person name="Thomas C."/>
            <person name="van der Nest A."/>
            <person name="van Dijk A."/>
            <person name="van Heerden A."/>
            <person name="van Vuuren N."/>
            <person name="Yilmaz N."/>
            <person name="Duong T.A."/>
            <person name="van der Merwe N.A."/>
            <person name="Wingfield M.J."/>
            <person name="Wingfield B.D."/>
        </authorList>
    </citation>
    <scope>NUCLEOTIDE SEQUENCE [LARGE SCALE GENOMIC DNA]</scope>
    <source>
        <strain evidence="7 8">CMW 12675</strain>
    </source>
</reference>
<comment type="subcellular location">
    <subcellularLocation>
        <location evidence="6">Preautophagosomal structure membrane</location>
        <topology evidence="6">Peripheral membrane protein</topology>
    </subcellularLocation>
</comment>
<keyword evidence="3 6" id="KW-1017">Isopeptide bond</keyword>
<comment type="similarity">
    <text evidence="1 6">Belongs to the ATG12 family.</text>
</comment>
<dbReference type="Pfam" id="PF04110">
    <property type="entry name" value="APG12"/>
    <property type="match status" value="1"/>
</dbReference>
<evidence type="ECO:0000256" key="1">
    <source>
        <dbReference type="ARBA" id="ARBA00007778"/>
    </source>
</evidence>
<comment type="function">
    <text evidence="6">Ubiquitin-like protein involved in cytoplasm to vacuole transport (Cvt), autophagy vesicles formation, mitophagy, and nucleophagy.</text>
</comment>
<evidence type="ECO:0000313" key="8">
    <source>
        <dbReference type="Proteomes" id="UP001583280"/>
    </source>
</evidence>
<dbReference type="PANTHER" id="PTHR13385">
    <property type="entry name" value="AUTOPHAGY PROTEIN 12"/>
    <property type="match status" value="1"/>
</dbReference>
<dbReference type="SUPFAM" id="SSF54236">
    <property type="entry name" value="Ubiquitin-like"/>
    <property type="match status" value="1"/>
</dbReference>
<keyword evidence="8" id="KW-1185">Reference proteome</keyword>
<dbReference type="InterPro" id="IPR007242">
    <property type="entry name" value="Atg12"/>
</dbReference>
<evidence type="ECO:0000256" key="4">
    <source>
        <dbReference type="ARBA" id="ARBA00022786"/>
    </source>
</evidence>
<proteinExistence type="inferred from homology"/>
<dbReference type="InterPro" id="IPR029071">
    <property type="entry name" value="Ubiquitin-like_domsf"/>
</dbReference>
<keyword evidence="4 6" id="KW-0833">Ubl conjugation pathway</keyword>